<keyword evidence="4" id="KW-0325">Glycoprotein</keyword>
<dbReference type="EC" id="3.1.4.12" evidence="6"/>
<dbReference type="GeneID" id="115621311"/>
<comment type="function">
    <text evidence="6">Converts sphingomyelin to ceramide.</text>
</comment>
<dbReference type="Pfam" id="PF00149">
    <property type="entry name" value="Metallophos"/>
    <property type="match status" value="1"/>
</dbReference>
<dbReference type="InterPro" id="IPR029052">
    <property type="entry name" value="Metallo-depent_PP-like"/>
</dbReference>
<keyword evidence="11" id="KW-1185">Reference proteome</keyword>
<evidence type="ECO:0000256" key="6">
    <source>
        <dbReference type="PIRNR" id="PIRNR000948"/>
    </source>
</evidence>
<dbReference type="GO" id="GO:0016798">
    <property type="term" value="F:hydrolase activity, acting on glycosyl bonds"/>
    <property type="evidence" value="ECO:0007669"/>
    <property type="project" value="UniProtKB-KW"/>
</dbReference>
<keyword evidence="3 8" id="KW-1015">Disulfide bond</keyword>
<evidence type="ECO:0000259" key="10">
    <source>
        <dbReference type="PROSITE" id="PS50015"/>
    </source>
</evidence>
<keyword evidence="7" id="KW-0862">Zinc</keyword>
<dbReference type="OrthoDB" id="282973at2759"/>
<keyword evidence="2 6" id="KW-0378">Hydrolase</keyword>
<protein>
    <recommendedName>
        <fullName evidence="6">Sphingomyelin phosphodiesterase</fullName>
        <ecNumber evidence="6">3.1.4.12</ecNumber>
    </recommendedName>
</protein>
<evidence type="ECO:0000256" key="9">
    <source>
        <dbReference type="SAM" id="SignalP"/>
    </source>
</evidence>
<feature type="binding site" evidence="7">
    <location>
        <position position="290"/>
    </location>
    <ligand>
        <name>Zn(2+)</name>
        <dbReference type="ChEBI" id="CHEBI:29105"/>
        <label>1</label>
    </ligand>
</feature>
<keyword evidence="6" id="KW-0326">Glycosidase</keyword>
<reference evidence="12" key="1">
    <citation type="submission" date="2025-08" db="UniProtKB">
        <authorList>
            <consortium name="RefSeq"/>
        </authorList>
    </citation>
    <scope>IDENTIFICATION</scope>
    <source>
        <strain evidence="12">11010-0011.00</strain>
        <tissue evidence="12">Whole body</tissue>
    </source>
</reference>
<feature type="binding site" evidence="7">
    <location>
        <position position="290"/>
    </location>
    <ligand>
        <name>Zn(2+)</name>
        <dbReference type="ChEBI" id="CHEBI:29105"/>
        <label>2</label>
    </ligand>
</feature>
<feature type="disulfide bond" evidence="8">
    <location>
        <begin position="99"/>
        <end position="171"/>
    </location>
</feature>
<feature type="binding site" evidence="7">
    <location>
        <position position="473"/>
    </location>
    <ligand>
        <name>Zn(2+)</name>
        <dbReference type="ChEBI" id="CHEBI:29105"/>
        <label>1</label>
    </ligand>
</feature>
<evidence type="ECO:0000256" key="7">
    <source>
        <dbReference type="PIRSR" id="PIRSR000948-1"/>
    </source>
</evidence>
<dbReference type="GO" id="GO:0046872">
    <property type="term" value="F:metal ion binding"/>
    <property type="evidence" value="ECO:0007669"/>
    <property type="project" value="UniProtKB-KW"/>
</dbReference>
<evidence type="ECO:0000256" key="5">
    <source>
        <dbReference type="ARBA" id="ARBA00047268"/>
    </source>
</evidence>
<feature type="binding site" evidence="7">
    <location>
        <position position="330"/>
    </location>
    <ligand>
        <name>Zn(2+)</name>
        <dbReference type="ChEBI" id="CHEBI:29105"/>
        <label>2</label>
    </ligand>
</feature>
<evidence type="ECO:0000256" key="3">
    <source>
        <dbReference type="ARBA" id="ARBA00023157"/>
    </source>
</evidence>
<dbReference type="PANTHER" id="PTHR10340:SF29">
    <property type="entry name" value="SPHINGOMYELIN PHOSPHODIESTERASE"/>
    <property type="match status" value="1"/>
</dbReference>
<dbReference type="GO" id="GO:0061750">
    <property type="term" value="F:acid sphingomyelin phosphodiesterase activity"/>
    <property type="evidence" value="ECO:0007669"/>
    <property type="project" value="TreeGrafter"/>
</dbReference>
<feature type="disulfide bond" evidence="8">
    <location>
        <begin position="593"/>
        <end position="597"/>
    </location>
</feature>
<accession>A0A6J2T685</accession>
<keyword evidence="9" id="KW-0732">Signal</keyword>
<dbReference type="PIRSF" id="PIRSF000948">
    <property type="entry name" value="Sphingomy_PDE"/>
    <property type="match status" value="1"/>
</dbReference>
<feature type="disulfide bond" evidence="8">
    <location>
        <begin position="240"/>
        <end position="262"/>
    </location>
</feature>
<dbReference type="PANTHER" id="PTHR10340">
    <property type="entry name" value="SPHINGOMYELIN PHOSPHODIESTERASE"/>
    <property type="match status" value="1"/>
</dbReference>
<feature type="chain" id="PRO_5026767204" description="Sphingomyelin phosphodiesterase" evidence="9">
    <location>
        <begin position="21"/>
        <end position="663"/>
    </location>
</feature>
<dbReference type="InterPro" id="IPR041805">
    <property type="entry name" value="ASMase/PPN1_MPP"/>
</dbReference>
<comment type="cofactor">
    <cofactor evidence="7">
        <name>Zn(2+)</name>
        <dbReference type="ChEBI" id="CHEBI:29105"/>
    </cofactor>
    <text evidence="7">Binds 2 Zn(2+) ions per subunit.</text>
</comment>
<name>A0A6J2T685_DROLE</name>
<dbReference type="GO" id="GO:0006685">
    <property type="term" value="P:sphingomyelin catabolic process"/>
    <property type="evidence" value="ECO:0007669"/>
    <property type="project" value="UniProtKB-UniRule"/>
</dbReference>
<feature type="signal peptide" evidence="9">
    <location>
        <begin position="1"/>
        <end position="20"/>
    </location>
</feature>
<dbReference type="Gene3D" id="3.60.21.10">
    <property type="match status" value="1"/>
</dbReference>
<evidence type="ECO:0000256" key="1">
    <source>
        <dbReference type="ARBA" id="ARBA00008234"/>
    </source>
</evidence>
<evidence type="ECO:0000313" key="11">
    <source>
        <dbReference type="Proteomes" id="UP000504634"/>
    </source>
</evidence>
<gene>
    <name evidence="12" type="primary">LOC115621311</name>
</gene>
<dbReference type="InterPro" id="IPR004843">
    <property type="entry name" value="Calcineurin-like_PHP"/>
</dbReference>
<evidence type="ECO:0000256" key="8">
    <source>
        <dbReference type="PIRSR" id="PIRSR000948-2"/>
    </source>
</evidence>
<dbReference type="GO" id="GO:0005615">
    <property type="term" value="C:extracellular space"/>
    <property type="evidence" value="ECO:0007669"/>
    <property type="project" value="TreeGrafter"/>
</dbReference>
<feature type="binding site" evidence="7">
    <location>
        <position position="219"/>
    </location>
    <ligand>
        <name>Zn(2+)</name>
        <dbReference type="ChEBI" id="CHEBI:29105"/>
        <label>1</label>
    </ligand>
</feature>
<evidence type="ECO:0000256" key="2">
    <source>
        <dbReference type="ARBA" id="ARBA00022801"/>
    </source>
</evidence>
<sequence>MRLLGSITLLSAVFVVSSWAFHFPSSSLGRDDRRSTVLSAEMADEISHEYLNYVHTGVRSERLMELAAQLGGAHSQKDIFTKSMVDLTERDSFFVCTMCRATVNVVARTFTSPEGELNGPNRDENAKKVILDICDLFDVQTPEVCAGLFDLNWPIVDYILNETIADSRTICGMLPIPICDVQQGEFNFTLTINGDLPTESKTDLPVRSPNDHRILHLTDIHYDPEYLEGGLAECREPMCCRDPLPEGSTSTPAGRWSDYRDCDTPRRLIVNAFEHIQKNQKIDWIYHTGDVPPHNVWSTTKQGNLDMLTEIDELLTEYFPEIPIYSCLGNHEPHPTNVFGNDRVPDELSVSWLYDHVWSLWSKWLPSEAESTVRKGGYYTVVPSQGHRIIALNSMDCYLFNLWIFLDGSVVLEQLQWFQDTLLAAEAAGEKVHILTHIPSGDGECWATWAREYNRLLERFSGIITGIFNGHTHKDEMNLHYTPEGLAVAISWNGGSLTPYSNKNPNYRIYEVDPDNWQVLEHETWIFNLTAANEGNNEPEWYRLYYFSEAFTVNTSPYGIDQWLLYMAKNPDMLRKFYRFKYSYSEPALDAGCNNECLGATLCRLATTNYQDKKRCQELQAILEETLENEPTAPPPGGDGAASLTAYSLTSFLGLVFVLRHFI</sequence>
<comment type="catalytic activity">
    <reaction evidence="5">
        <text>a sphingomyelin + H2O = phosphocholine + an N-acylsphing-4-enine + H(+)</text>
        <dbReference type="Rhea" id="RHEA:19253"/>
        <dbReference type="ChEBI" id="CHEBI:15377"/>
        <dbReference type="ChEBI" id="CHEBI:15378"/>
        <dbReference type="ChEBI" id="CHEBI:17636"/>
        <dbReference type="ChEBI" id="CHEBI:52639"/>
        <dbReference type="ChEBI" id="CHEBI:295975"/>
        <dbReference type="EC" id="3.1.4.12"/>
    </reaction>
    <physiologicalReaction direction="left-to-right" evidence="5">
        <dbReference type="Rhea" id="RHEA:19254"/>
    </physiologicalReaction>
</comment>
<feature type="disulfide bond" evidence="8">
    <location>
        <begin position="234"/>
        <end position="239"/>
    </location>
</feature>
<feature type="binding site" evidence="7">
    <location>
        <position position="471"/>
    </location>
    <ligand>
        <name>Zn(2+)</name>
        <dbReference type="ChEBI" id="CHEBI:29105"/>
        <label>2</label>
    </ligand>
</feature>
<evidence type="ECO:0000256" key="4">
    <source>
        <dbReference type="ARBA" id="ARBA00023180"/>
    </source>
</evidence>
<feature type="binding site" evidence="7">
    <location>
        <position position="437"/>
    </location>
    <ligand>
        <name>Zn(2+)</name>
        <dbReference type="ChEBI" id="CHEBI:29105"/>
        <label>2</label>
    </ligand>
</feature>
<dbReference type="GO" id="GO:0046513">
    <property type="term" value="P:ceramide biosynthetic process"/>
    <property type="evidence" value="ECO:0007669"/>
    <property type="project" value="TreeGrafter"/>
</dbReference>
<comment type="similarity">
    <text evidence="1 6">Belongs to the acid sphingomyelinase family.</text>
</comment>
<keyword evidence="7" id="KW-0479">Metal-binding</keyword>
<dbReference type="AlphaFoldDB" id="A0A6J2T685"/>
<evidence type="ECO:0000313" key="12">
    <source>
        <dbReference type="RefSeq" id="XP_030370785.1"/>
    </source>
</evidence>
<dbReference type="PROSITE" id="PS50015">
    <property type="entry name" value="SAP_B"/>
    <property type="match status" value="1"/>
</dbReference>
<feature type="disulfide bond" evidence="8">
    <location>
        <begin position="397"/>
        <end position="445"/>
    </location>
</feature>
<dbReference type="GO" id="GO:0016020">
    <property type="term" value="C:membrane"/>
    <property type="evidence" value="ECO:0007669"/>
    <property type="project" value="GOC"/>
</dbReference>
<dbReference type="RefSeq" id="XP_030370785.1">
    <property type="nucleotide sequence ID" value="XM_030514925.1"/>
</dbReference>
<dbReference type="SUPFAM" id="SSF56300">
    <property type="entry name" value="Metallo-dependent phosphatases"/>
    <property type="match status" value="1"/>
</dbReference>
<feature type="disulfide bond" evidence="8">
    <location>
        <begin position="96"/>
        <end position="179"/>
    </location>
</feature>
<feature type="disulfide bond" evidence="8">
    <location>
        <begin position="134"/>
        <end position="145"/>
    </location>
</feature>
<proteinExistence type="inferred from homology"/>
<dbReference type="InterPro" id="IPR008139">
    <property type="entry name" value="SaposinB_dom"/>
</dbReference>
<dbReference type="GO" id="GO:0005764">
    <property type="term" value="C:lysosome"/>
    <property type="evidence" value="ECO:0007669"/>
    <property type="project" value="TreeGrafter"/>
</dbReference>
<feature type="domain" description="Saposin B-type" evidence="10">
    <location>
        <begin position="92"/>
        <end position="183"/>
    </location>
</feature>
<dbReference type="InterPro" id="IPR011160">
    <property type="entry name" value="Sphingomy_PDE"/>
</dbReference>
<dbReference type="CDD" id="cd00842">
    <property type="entry name" value="MPP_ASMase"/>
    <property type="match status" value="1"/>
</dbReference>
<dbReference type="Proteomes" id="UP000504634">
    <property type="component" value="Unplaced"/>
</dbReference>
<organism evidence="11 12">
    <name type="scientific">Drosophila lebanonensis</name>
    <name type="common">Fruit fly</name>
    <name type="synonym">Scaptodrosophila lebanonensis</name>
    <dbReference type="NCBI Taxonomy" id="7225"/>
    <lineage>
        <taxon>Eukaryota</taxon>
        <taxon>Metazoa</taxon>
        <taxon>Ecdysozoa</taxon>
        <taxon>Arthropoda</taxon>
        <taxon>Hexapoda</taxon>
        <taxon>Insecta</taxon>
        <taxon>Pterygota</taxon>
        <taxon>Neoptera</taxon>
        <taxon>Endopterygota</taxon>
        <taxon>Diptera</taxon>
        <taxon>Brachycera</taxon>
        <taxon>Muscomorpha</taxon>
        <taxon>Ephydroidea</taxon>
        <taxon>Drosophilidae</taxon>
        <taxon>Scaptodrosophila</taxon>
    </lineage>
</organism>
<feature type="binding site" evidence="7">
    <location>
        <position position="221"/>
    </location>
    <ligand>
        <name>Zn(2+)</name>
        <dbReference type="ChEBI" id="CHEBI:29105"/>
        <label>1</label>
    </ligand>
</feature>